<gene>
    <name evidence="1" type="ORF">FCL40_07105</name>
</gene>
<name>A0A4U1BGS0_9GAMM</name>
<accession>A0A4U1BGS0</accession>
<protein>
    <submittedName>
        <fullName evidence="1">DUF3501 family protein</fullName>
    </submittedName>
</protein>
<dbReference type="Proteomes" id="UP000305674">
    <property type="component" value="Unassembled WGS sequence"/>
</dbReference>
<dbReference type="RefSeq" id="WP_136852461.1">
    <property type="nucleotide sequence ID" value="NZ_SWCI01000003.1"/>
</dbReference>
<organism evidence="1 2">
    <name type="scientific">Ferrimonas sediminicola</name>
    <dbReference type="NCBI Taxonomy" id="2569538"/>
    <lineage>
        <taxon>Bacteria</taxon>
        <taxon>Pseudomonadati</taxon>
        <taxon>Pseudomonadota</taxon>
        <taxon>Gammaproteobacteria</taxon>
        <taxon>Alteromonadales</taxon>
        <taxon>Ferrimonadaceae</taxon>
        <taxon>Ferrimonas</taxon>
    </lineage>
</organism>
<dbReference type="OrthoDB" id="9780579at2"/>
<reference evidence="1 2" key="1">
    <citation type="submission" date="2019-04" db="EMBL/GenBank/DDBJ databases">
        <authorList>
            <person name="Hwang J.C."/>
        </authorList>
    </citation>
    <scope>NUCLEOTIDE SEQUENCE [LARGE SCALE GENOMIC DNA]</scope>
    <source>
        <strain evidence="1 2">IMCC35001</strain>
    </source>
</reference>
<dbReference type="EMBL" id="SWCI01000003">
    <property type="protein sequence ID" value="TKB49912.1"/>
    <property type="molecule type" value="Genomic_DNA"/>
</dbReference>
<keyword evidence="2" id="KW-1185">Reference proteome</keyword>
<dbReference type="Pfam" id="PF12007">
    <property type="entry name" value="DUF3501"/>
    <property type="match status" value="1"/>
</dbReference>
<evidence type="ECO:0000313" key="2">
    <source>
        <dbReference type="Proteomes" id="UP000305674"/>
    </source>
</evidence>
<dbReference type="AlphaFoldDB" id="A0A4U1BGS0"/>
<evidence type="ECO:0000313" key="1">
    <source>
        <dbReference type="EMBL" id="TKB49912.1"/>
    </source>
</evidence>
<comment type="caution">
    <text evidence="1">The sequence shown here is derived from an EMBL/GenBank/DDBJ whole genome shotgun (WGS) entry which is preliminary data.</text>
</comment>
<dbReference type="InterPro" id="IPR021890">
    <property type="entry name" value="DUF3501"/>
</dbReference>
<sequence length="199" mass="23113">MSKLTRRQLWSLEEYAEQRDAFRHQVMQHKRLRQLTLGDHVRLLFEDEVTIRYQVQEMLRIERIFEGPAIQEELDAYNPLIPDGTNLKATMMLEYPDVAERHRRLAQLAGIEHRVWLQVGEEWCCYAIADEDLERSDQHKTSSVHFLRFELAPEAILELKQGAPMMIGIDHPKMDTGPLAVPGPIREALAEDLAIPYAS</sequence>
<proteinExistence type="predicted"/>